<dbReference type="Proteomes" id="UP001500167">
    <property type="component" value="Unassembled WGS sequence"/>
</dbReference>
<evidence type="ECO:0000313" key="1">
    <source>
        <dbReference type="EMBL" id="GAA4178894.1"/>
    </source>
</evidence>
<dbReference type="EMBL" id="BAAAZK010000007">
    <property type="protein sequence ID" value="GAA4178894.1"/>
    <property type="molecule type" value="Genomic_DNA"/>
</dbReference>
<name>A0ABP8A6T9_9SPHI</name>
<proteinExistence type="predicted"/>
<protein>
    <submittedName>
        <fullName evidence="1">Uncharacterized protein</fullName>
    </submittedName>
</protein>
<dbReference type="RefSeq" id="WP_346086778.1">
    <property type="nucleotide sequence ID" value="NZ_BAAAZK010000007.1"/>
</dbReference>
<gene>
    <name evidence="1" type="ORF">GCM10022218_30580</name>
</gene>
<comment type="caution">
    <text evidence="1">The sequence shown here is derived from an EMBL/GenBank/DDBJ whole genome shotgun (WGS) entry which is preliminary data.</text>
</comment>
<evidence type="ECO:0000313" key="2">
    <source>
        <dbReference type="Proteomes" id="UP001500167"/>
    </source>
</evidence>
<organism evidence="1 2">
    <name type="scientific">Sphingobacterium ginsenosidimutans</name>
    <dbReference type="NCBI Taxonomy" id="687845"/>
    <lineage>
        <taxon>Bacteria</taxon>
        <taxon>Pseudomonadati</taxon>
        <taxon>Bacteroidota</taxon>
        <taxon>Sphingobacteriia</taxon>
        <taxon>Sphingobacteriales</taxon>
        <taxon>Sphingobacteriaceae</taxon>
        <taxon>Sphingobacterium</taxon>
    </lineage>
</organism>
<reference evidence="2" key="1">
    <citation type="journal article" date="2019" name="Int. J. Syst. Evol. Microbiol.">
        <title>The Global Catalogue of Microorganisms (GCM) 10K type strain sequencing project: providing services to taxonomists for standard genome sequencing and annotation.</title>
        <authorList>
            <consortium name="The Broad Institute Genomics Platform"/>
            <consortium name="The Broad Institute Genome Sequencing Center for Infectious Disease"/>
            <person name="Wu L."/>
            <person name="Ma J."/>
        </authorList>
    </citation>
    <scope>NUCLEOTIDE SEQUENCE [LARGE SCALE GENOMIC DNA]</scope>
    <source>
        <strain evidence="2">JCM 16722</strain>
    </source>
</reference>
<keyword evidence="2" id="KW-1185">Reference proteome</keyword>
<sequence length="63" mass="7616">MDNRTNGGIYRYLYAENGHNSGEVTYSRFFNDNQYLFKGPEEMKNEYDVVAWYNIKYVFVKKK</sequence>
<accession>A0ABP8A6T9</accession>